<feature type="transmembrane region" description="Helical" evidence="8">
    <location>
        <begin position="299"/>
        <end position="317"/>
    </location>
</feature>
<keyword evidence="6 8" id="KW-1133">Transmembrane helix</keyword>
<feature type="transmembrane region" description="Helical" evidence="8">
    <location>
        <begin position="12"/>
        <end position="32"/>
    </location>
</feature>
<feature type="transmembrane region" description="Helical" evidence="8">
    <location>
        <begin position="96"/>
        <end position="114"/>
    </location>
</feature>
<keyword evidence="3" id="KW-0328">Glycosyltransferase</keyword>
<dbReference type="GO" id="GO:0008610">
    <property type="term" value="P:lipid biosynthetic process"/>
    <property type="evidence" value="ECO:0007669"/>
    <property type="project" value="UniProtKB-ARBA"/>
</dbReference>
<keyword evidence="4" id="KW-0808">Transferase</keyword>
<accession>A0A644YNR1</accession>
<gene>
    <name evidence="10" type="ORF">SDC9_76783</name>
</gene>
<dbReference type="InterPro" id="IPR038731">
    <property type="entry name" value="RgtA/B/C-like"/>
</dbReference>
<evidence type="ECO:0000256" key="8">
    <source>
        <dbReference type="SAM" id="Phobius"/>
    </source>
</evidence>
<evidence type="ECO:0000313" key="10">
    <source>
        <dbReference type="EMBL" id="MPM30235.1"/>
    </source>
</evidence>
<evidence type="ECO:0000256" key="6">
    <source>
        <dbReference type="ARBA" id="ARBA00022989"/>
    </source>
</evidence>
<dbReference type="GO" id="GO:0005886">
    <property type="term" value="C:plasma membrane"/>
    <property type="evidence" value="ECO:0007669"/>
    <property type="project" value="UniProtKB-SubCell"/>
</dbReference>
<evidence type="ECO:0000259" key="9">
    <source>
        <dbReference type="Pfam" id="PF13231"/>
    </source>
</evidence>
<feature type="transmembrane region" description="Helical" evidence="8">
    <location>
        <begin position="249"/>
        <end position="267"/>
    </location>
</feature>
<protein>
    <recommendedName>
        <fullName evidence="9">Glycosyltransferase RgtA/B/C/D-like domain-containing protein</fullName>
    </recommendedName>
</protein>
<comment type="subcellular location">
    <subcellularLocation>
        <location evidence="1">Cell membrane</location>
        <topology evidence="1">Multi-pass membrane protein</topology>
    </subcellularLocation>
</comment>
<proteinExistence type="predicted"/>
<comment type="caution">
    <text evidence="10">The sequence shown here is derived from an EMBL/GenBank/DDBJ whole genome shotgun (WGS) entry which is preliminary data.</text>
</comment>
<evidence type="ECO:0000256" key="3">
    <source>
        <dbReference type="ARBA" id="ARBA00022676"/>
    </source>
</evidence>
<name>A0A644YNR1_9ZZZZ</name>
<dbReference type="PANTHER" id="PTHR33908">
    <property type="entry name" value="MANNOSYLTRANSFERASE YKCB-RELATED"/>
    <property type="match status" value="1"/>
</dbReference>
<keyword evidence="5 8" id="KW-0812">Transmembrane</keyword>
<feature type="transmembrane region" description="Helical" evidence="8">
    <location>
        <begin position="72"/>
        <end position="89"/>
    </location>
</feature>
<feature type="transmembrane region" description="Helical" evidence="8">
    <location>
        <begin position="273"/>
        <end position="292"/>
    </location>
</feature>
<organism evidence="10">
    <name type="scientific">bioreactor metagenome</name>
    <dbReference type="NCBI Taxonomy" id="1076179"/>
    <lineage>
        <taxon>unclassified sequences</taxon>
        <taxon>metagenomes</taxon>
        <taxon>ecological metagenomes</taxon>
    </lineage>
</organism>
<evidence type="ECO:0000256" key="4">
    <source>
        <dbReference type="ARBA" id="ARBA00022679"/>
    </source>
</evidence>
<evidence type="ECO:0000256" key="1">
    <source>
        <dbReference type="ARBA" id="ARBA00004651"/>
    </source>
</evidence>
<dbReference type="InterPro" id="IPR050297">
    <property type="entry name" value="LipidA_mod_glycosyltrf_83"/>
</dbReference>
<reference evidence="10" key="1">
    <citation type="submission" date="2019-08" db="EMBL/GenBank/DDBJ databases">
        <authorList>
            <person name="Kucharzyk K."/>
            <person name="Murdoch R.W."/>
            <person name="Higgins S."/>
            <person name="Loffler F."/>
        </authorList>
    </citation>
    <scope>NUCLEOTIDE SEQUENCE</scope>
</reference>
<feature type="transmembrane region" description="Helical" evidence="8">
    <location>
        <begin position="163"/>
        <end position="183"/>
    </location>
</feature>
<dbReference type="AlphaFoldDB" id="A0A644YNR1"/>
<evidence type="ECO:0000256" key="7">
    <source>
        <dbReference type="ARBA" id="ARBA00023136"/>
    </source>
</evidence>
<dbReference type="Pfam" id="PF13231">
    <property type="entry name" value="PMT_2"/>
    <property type="match status" value="1"/>
</dbReference>
<keyword evidence="2" id="KW-1003">Cell membrane</keyword>
<feature type="transmembrane region" description="Helical" evidence="8">
    <location>
        <begin position="44"/>
        <end position="66"/>
    </location>
</feature>
<dbReference type="GO" id="GO:0016763">
    <property type="term" value="F:pentosyltransferase activity"/>
    <property type="evidence" value="ECO:0007669"/>
    <property type="project" value="TreeGrafter"/>
</dbReference>
<feature type="transmembrane region" description="Helical" evidence="8">
    <location>
        <begin position="126"/>
        <end position="151"/>
    </location>
</feature>
<dbReference type="EMBL" id="VSSQ01005732">
    <property type="protein sequence ID" value="MPM30235.1"/>
    <property type="molecule type" value="Genomic_DNA"/>
</dbReference>
<feature type="transmembrane region" description="Helical" evidence="8">
    <location>
        <begin position="215"/>
        <end position="242"/>
    </location>
</feature>
<dbReference type="PANTHER" id="PTHR33908:SF11">
    <property type="entry name" value="MEMBRANE PROTEIN"/>
    <property type="match status" value="1"/>
</dbReference>
<evidence type="ECO:0000256" key="2">
    <source>
        <dbReference type="ARBA" id="ARBA00022475"/>
    </source>
</evidence>
<keyword evidence="7 8" id="KW-0472">Membrane</keyword>
<evidence type="ECO:0000256" key="5">
    <source>
        <dbReference type="ARBA" id="ARBA00022692"/>
    </source>
</evidence>
<feature type="domain" description="Glycosyltransferase RgtA/B/C/D-like" evidence="9">
    <location>
        <begin position="26"/>
        <end position="181"/>
    </location>
</feature>
<sequence length="490" mass="57331">MWFNYFLKGEFWGNFLVLLRVFWGYPPLVYFFSSLWSIIFGVSIAKITLVNTLFLVGAILGVYFLAKEISRNNLVALFSAVLFSLFPVIGDISRNMILDLPLLVWVVWGWYFWLKSNDLKNIKYAWLFWLMIVLSSLTKLNGFLYLIPALLILFFKSLKDINIFLKLVIGGLIYIVFVGWWWIGNWSSIYQYLTGLAGQGEALTDPMNLLEWQTWIHYLKLMVLHQIGPVTFFVGLFLAFWVPKKEKKNVWLLIVAVLIYIIFTIIKNKDFRFTLPILAPMAIWMAWGGVELIKKINKFFGLFIFILLISWLSFNFIENGFGWPIKKTVVLASKLPILGDVEWIGFDDYPVRAINKSVWPNEKIVNDLSEEVKGEDQTKNVLMLVNIEELNDNNLSLYKTILKQEKIEFGSVGIINQFNNDEEIENMIKNFDYVLVPEINYEASPFYSINFKALGQARDWVWTNRDKFETLREYKLPNQKNIFLMKKIGI</sequence>